<dbReference type="KEGG" id="mgg:MPLG2_3745"/>
<reference evidence="1 2" key="1">
    <citation type="submission" date="2018-02" db="EMBL/GenBank/DDBJ databases">
        <authorList>
            <person name="Cohen D.B."/>
            <person name="Kent A.D."/>
        </authorList>
    </citation>
    <scope>NUCLEOTIDE SEQUENCE [LARGE SCALE GENOMIC DNA]</scope>
    <source>
        <strain evidence="1">1</strain>
    </source>
</reference>
<dbReference type="OrthoDB" id="3731169at2"/>
<protein>
    <recommendedName>
        <fullName evidence="3">Methylmalonyl-CoA carboxyltransferase 12S subunit</fullName>
    </recommendedName>
</protein>
<dbReference type="Proteomes" id="UP000238164">
    <property type="component" value="Chromosome 1"/>
</dbReference>
<accession>A0A2N9JL58</accession>
<dbReference type="AlphaFoldDB" id="A0A2N9JL58"/>
<proteinExistence type="predicted"/>
<evidence type="ECO:0000313" key="2">
    <source>
        <dbReference type="Proteomes" id="UP000238164"/>
    </source>
</evidence>
<sequence>MTDQNAELLDMVRALTDKVTAMEVEIKQLRLLNAEVPEETMVAIAAAVAAYLGYRAKRRQAAFNTSAIWQSGTRRRQHAHDPLHLRQA</sequence>
<evidence type="ECO:0008006" key="3">
    <source>
        <dbReference type="Google" id="ProtNLM"/>
    </source>
</evidence>
<name>A0A2N9JL58_9ACTN</name>
<evidence type="ECO:0000313" key="1">
    <source>
        <dbReference type="EMBL" id="SPD88775.1"/>
    </source>
</evidence>
<keyword evidence="2" id="KW-1185">Reference proteome</keyword>
<gene>
    <name evidence="1" type="ORF">MPLG2_3745</name>
</gene>
<organism evidence="1 2">
    <name type="scientific">Micropruina glycogenica</name>
    <dbReference type="NCBI Taxonomy" id="75385"/>
    <lineage>
        <taxon>Bacteria</taxon>
        <taxon>Bacillati</taxon>
        <taxon>Actinomycetota</taxon>
        <taxon>Actinomycetes</taxon>
        <taxon>Propionibacteriales</taxon>
        <taxon>Nocardioidaceae</taxon>
        <taxon>Micropruina</taxon>
    </lineage>
</organism>
<dbReference type="EMBL" id="LT985188">
    <property type="protein sequence ID" value="SPD88775.1"/>
    <property type="molecule type" value="Genomic_DNA"/>
</dbReference>
<dbReference type="RefSeq" id="WP_105187205.1">
    <property type="nucleotide sequence ID" value="NZ_BAAAGO010000037.1"/>
</dbReference>